<proteinExistence type="predicted"/>
<comment type="caution">
    <text evidence="2">The sequence shown here is derived from an EMBL/GenBank/DDBJ whole genome shotgun (WGS) entry which is preliminary data.</text>
</comment>
<name>A0A4U3L314_9BACT</name>
<protein>
    <submittedName>
        <fullName evidence="2">Uncharacterized protein</fullName>
    </submittedName>
</protein>
<dbReference type="Proteomes" id="UP000305848">
    <property type="component" value="Unassembled WGS sequence"/>
</dbReference>
<accession>A0A4U3L314</accession>
<organism evidence="2 3">
    <name type="scientific">Ilyomonas limi</name>
    <dbReference type="NCBI Taxonomy" id="2575867"/>
    <lineage>
        <taxon>Bacteria</taxon>
        <taxon>Pseudomonadati</taxon>
        <taxon>Bacteroidota</taxon>
        <taxon>Chitinophagia</taxon>
        <taxon>Chitinophagales</taxon>
        <taxon>Chitinophagaceae</taxon>
        <taxon>Ilyomonas</taxon>
    </lineage>
</organism>
<evidence type="ECO:0000313" key="3">
    <source>
        <dbReference type="Proteomes" id="UP000305848"/>
    </source>
</evidence>
<keyword evidence="1" id="KW-0732">Signal</keyword>
<feature type="signal peptide" evidence="1">
    <location>
        <begin position="1"/>
        <end position="21"/>
    </location>
</feature>
<feature type="chain" id="PRO_5020412269" evidence="1">
    <location>
        <begin position="22"/>
        <end position="121"/>
    </location>
</feature>
<dbReference type="EMBL" id="SZQL01000005">
    <property type="protein sequence ID" value="TKK69272.1"/>
    <property type="molecule type" value="Genomic_DNA"/>
</dbReference>
<evidence type="ECO:0000313" key="2">
    <source>
        <dbReference type="EMBL" id="TKK69272.1"/>
    </source>
</evidence>
<gene>
    <name evidence="2" type="ORF">FC093_08105</name>
</gene>
<keyword evidence="3" id="KW-1185">Reference proteome</keyword>
<evidence type="ECO:0000256" key="1">
    <source>
        <dbReference type="SAM" id="SignalP"/>
    </source>
</evidence>
<dbReference type="OrthoDB" id="5873496at2"/>
<dbReference type="AlphaFoldDB" id="A0A4U3L314"/>
<reference evidence="2 3" key="1">
    <citation type="submission" date="2019-05" db="EMBL/GenBank/DDBJ databases">
        <title>Panacibacter sp. strain 17mud1-8 Genome sequencing and assembly.</title>
        <authorList>
            <person name="Chhetri G."/>
        </authorList>
    </citation>
    <scope>NUCLEOTIDE SEQUENCE [LARGE SCALE GENOMIC DNA]</scope>
    <source>
        <strain evidence="2 3">17mud1-8</strain>
    </source>
</reference>
<dbReference type="RefSeq" id="WP_137261267.1">
    <property type="nucleotide sequence ID" value="NZ_SZQL01000005.1"/>
</dbReference>
<sequence>MKRIVITLFFASLAYASSAQKVEKFCEISTTWKSFNRGVNISIDFGKDSSLFSFKDKTIKKKLLLVTKYTSVVDALNYMSALGWSLVNTTSYESSGSTYRNNFYFKKAFDEAEINNKNPED</sequence>